<organism evidence="2 3">
    <name type="scientific">Candidatus Kerfeldbacteria bacterium RIFCSPLOWO2_01_FULL_48_11</name>
    <dbReference type="NCBI Taxonomy" id="1798543"/>
    <lineage>
        <taxon>Bacteria</taxon>
        <taxon>Candidatus Kerfeldiibacteriota</taxon>
    </lineage>
</organism>
<evidence type="ECO:0008006" key="4">
    <source>
        <dbReference type="Google" id="ProtNLM"/>
    </source>
</evidence>
<gene>
    <name evidence="2" type="ORF">A2898_00480</name>
</gene>
<reference evidence="2 3" key="1">
    <citation type="journal article" date="2016" name="Nat. Commun.">
        <title>Thousands of microbial genomes shed light on interconnected biogeochemical processes in an aquifer system.</title>
        <authorList>
            <person name="Anantharaman K."/>
            <person name="Brown C.T."/>
            <person name="Hug L.A."/>
            <person name="Sharon I."/>
            <person name="Castelle C.J."/>
            <person name="Probst A.J."/>
            <person name="Thomas B.C."/>
            <person name="Singh A."/>
            <person name="Wilkins M.J."/>
            <person name="Karaoz U."/>
            <person name="Brodie E.L."/>
            <person name="Williams K.H."/>
            <person name="Hubbard S.S."/>
            <person name="Banfield J.F."/>
        </authorList>
    </citation>
    <scope>NUCLEOTIDE SEQUENCE [LARGE SCALE GENOMIC DNA]</scope>
</reference>
<dbReference type="AlphaFoldDB" id="A0A1G2B2M5"/>
<keyword evidence="1" id="KW-0812">Transmembrane</keyword>
<comment type="caution">
    <text evidence="2">The sequence shown here is derived from an EMBL/GenBank/DDBJ whole genome shotgun (WGS) entry which is preliminary data.</text>
</comment>
<dbReference type="EMBL" id="MHKE01000016">
    <property type="protein sequence ID" value="OGY82986.1"/>
    <property type="molecule type" value="Genomic_DNA"/>
</dbReference>
<dbReference type="Proteomes" id="UP000179164">
    <property type="component" value="Unassembled WGS sequence"/>
</dbReference>
<feature type="transmembrane region" description="Helical" evidence="1">
    <location>
        <begin position="6"/>
        <end position="25"/>
    </location>
</feature>
<dbReference type="STRING" id="1798543.A2898_00480"/>
<accession>A0A1G2B2M5</accession>
<proteinExistence type="predicted"/>
<dbReference type="Pfam" id="PF22352">
    <property type="entry name" value="K319L-like_PKD"/>
    <property type="match status" value="1"/>
</dbReference>
<evidence type="ECO:0000256" key="1">
    <source>
        <dbReference type="SAM" id="Phobius"/>
    </source>
</evidence>
<dbReference type="InterPro" id="IPR013783">
    <property type="entry name" value="Ig-like_fold"/>
</dbReference>
<dbReference type="Pfam" id="PF11376">
    <property type="entry name" value="DUF3179"/>
    <property type="match status" value="1"/>
</dbReference>
<keyword evidence="1" id="KW-0472">Membrane</keyword>
<keyword evidence="1" id="KW-1133">Transmembrane helix</keyword>
<evidence type="ECO:0000313" key="2">
    <source>
        <dbReference type="EMBL" id="OGY82986.1"/>
    </source>
</evidence>
<dbReference type="Gene3D" id="2.60.40.10">
    <property type="entry name" value="Immunoglobulins"/>
    <property type="match status" value="1"/>
</dbReference>
<sequence>MKNKNIHVAIIAALVTVAVVVVYFMQNNQQAADDSKKDPFISQTLNRWSVTPKGSILLSGFDAHDPDGGDIAWYEWSIVSAPPEHQDRLAETVYAGKEYPSVEIPVTSDDVGQWTFELTIRDDEGAQAMAGAIVTVRERIDAIVSATLVQKETAGEVPRDEMVVGVVVDGVAAAFPRSVMGHHAIANALISGEPIVVIFCEFCQTGIAYNRFVSGRVLTFQTLGGTLLEDDYVAKDLETDTTWRIIEGKATEGELAEMELDSINLTLATWEGWLAEHPDTLVLVDG</sequence>
<protein>
    <recommendedName>
        <fullName evidence="4">DUF3179 domain-containing protein</fullName>
    </recommendedName>
</protein>
<name>A0A1G2B2M5_9BACT</name>
<dbReference type="InterPro" id="IPR021516">
    <property type="entry name" value="DUF3179"/>
</dbReference>
<evidence type="ECO:0000313" key="3">
    <source>
        <dbReference type="Proteomes" id="UP000179164"/>
    </source>
</evidence>